<name>A0ABP1G605_9CHLO</name>
<sequence>MNEASSQKDARCFWLLTNTRSTRRTAEISEMVRCGFTLRSSVLLCLCLTQLTLTQGRCPSGEMATRAGAPIPTKSNQNDVSSTLEVRITATFRRGKFIATALRKGAAVVRSEDALPLSRSSTRDAVNPIVNGAPAPAPTTSRSPDFAQVTKPVPTMTVPSTKAAPAATAPATAPARDNMCIYDEQKKS</sequence>
<evidence type="ECO:0000313" key="2">
    <source>
        <dbReference type="EMBL" id="CAL5226742.1"/>
    </source>
</evidence>
<protein>
    <submittedName>
        <fullName evidence="2">G9595 protein</fullName>
    </submittedName>
</protein>
<comment type="caution">
    <text evidence="2">The sequence shown here is derived from an EMBL/GenBank/DDBJ whole genome shotgun (WGS) entry which is preliminary data.</text>
</comment>
<proteinExistence type="predicted"/>
<feature type="region of interest" description="Disordered" evidence="1">
    <location>
        <begin position="125"/>
        <end position="188"/>
    </location>
</feature>
<organism evidence="2 3">
    <name type="scientific">Coccomyxa viridis</name>
    <dbReference type="NCBI Taxonomy" id="1274662"/>
    <lineage>
        <taxon>Eukaryota</taxon>
        <taxon>Viridiplantae</taxon>
        <taxon>Chlorophyta</taxon>
        <taxon>core chlorophytes</taxon>
        <taxon>Trebouxiophyceae</taxon>
        <taxon>Trebouxiophyceae incertae sedis</taxon>
        <taxon>Coccomyxaceae</taxon>
        <taxon>Coccomyxa</taxon>
    </lineage>
</organism>
<accession>A0ABP1G605</accession>
<keyword evidence="3" id="KW-1185">Reference proteome</keyword>
<reference evidence="2 3" key="1">
    <citation type="submission" date="2024-06" db="EMBL/GenBank/DDBJ databases">
        <authorList>
            <person name="Kraege A."/>
            <person name="Thomma B."/>
        </authorList>
    </citation>
    <scope>NUCLEOTIDE SEQUENCE [LARGE SCALE GENOMIC DNA]</scope>
</reference>
<evidence type="ECO:0000256" key="1">
    <source>
        <dbReference type="SAM" id="MobiDB-lite"/>
    </source>
</evidence>
<gene>
    <name evidence="2" type="primary">g9595</name>
    <name evidence="2" type="ORF">VP750_LOCUS8648</name>
</gene>
<dbReference type="EMBL" id="CAXHTA020000016">
    <property type="protein sequence ID" value="CAL5226742.1"/>
    <property type="molecule type" value="Genomic_DNA"/>
</dbReference>
<dbReference type="Proteomes" id="UP001497392">
    <property type="component" value="Unassembled WGS sequence"/>
</dbReference>
<evidence type="ECO:0000313" key="3">
    <source>
        <dbReference type="Proteomes" id="UP001497392"/>
    </source>
</evidence>
<feature type="compositionally biased region" description="Low complexity" evidence="1">
    <location>
        <begin position="163"/>
        <end position="175"/>
    </location>
</feature>